<dbReference type="PROSITE" id="PS51257">
    <property type="entry name" value="PROKAR_LIPOPROTEIN"/>
    <property type="match status" value="1"/>
</dbReference>
<dbReference type="Gene3D" id="2.130.10.10">
    <property type="entry name" value="YVTN repeat-like/Quinoprotein amine dehydrogenase"/>
    <property type="match status" value="1"/>
</dbReference>
<dbReference type="AlphaFoldDB" id="A0A2A6E8N9"/>
<evidence type="ECO:0008006" key="3">
    <source>
        <dbReference type="Google" id="ProtNLM"/>
    </source>
</evidence>
<accession>A0A2A6E8N9</accession>
<proteinExistence type="predicted"/>
<evidence type="ECO:0000313" key="1">
    <source>
        <dbReference type="EMBL" id="PDP43909.1"/>
    </source>
</evidence>
<evidence type="ECO:0000313" key="2">
    <source>
        <dbReference type="Proteomes" id="UP000219259"/>
    </source>
</evidence>
<protein>
    <recommendedName>
        <fullName evidence="3">Lipoprotein</fullName>
    </recommendedName>
</protein>
<sequence length="404" mass="44908">MKTTTFQHIALWAMFIGAFGLTSCDKNDEPTPKPEETKQHFVCFNTVDQKIDYLGTFADLTQKAVDNKKAFEFAFGAYPFAQGNTVLVADGNGGDKVHKFTRDANGYLMRGESVTFGQGSAPGEITFSNDGKAYVVLSQRGKISILDIQTMKQTAEIDLSEYAYKDNNPDPGCAVLSKSKDKLYVALQQKQTRYTAYPGIGAEVAIINLKTNQVEKVIKDDRVGFVGLFRHTIAFTDELGDIYFYSLGMEGNNPLKDGFVRIKNGTDEWDKDYHFQLSKTPATGIDKPHSWILYYHYAGNGIVYACVNIPSLTTHDDPMQSSILDFNYQPVKIDVQNKTIEKINLPLTTSMGCFTYGKWKDEIVFGMTCKEGTGYYTYNPTTGACSPKPVVTTVGVPSSLLIFE</sequence>
<organism evidence="1 2">
    <name type="scientific">Tannerella forsythia</name>
    <name type="common">Bacteroides forsythus</name>
    <dbReference type="NCBI Taxonomy" id="28112"/>
    <lineage>
        <taxon>Bacteria</taxon>
        <taxon>Pseudomonadati</taxon>
        <taxon>Bacteroidota</taxon>
        <taxon>Bacteroidia</taxon>
        <taxon>Bacteroidales</taxon>
        <taxon>Tannerellaceae</taxon>
        <taxon>Tannerella</taxon>
    </lineage>
</organism>
<dbReference type="InterPro" id="IPR015943">
    <property type="entry name" value="WD40/YVTN_repeat-like_dom_sf"/>
</dbReference>
<dbReference type="RefSeq" id="WP_097531156.1">
    <property type="nucleotide sequence ID" value="NZ_NSLJ01000012.1"/>
</dbReference>
<name>A0A2A6E8N9_TANFO</name>
<reference evidence="1 2" key="1">
    <citation type="submission" date="2017-09" db="EMBL/GenBank/DDBJ databases">
        <title>Phase variable restriction modification systems are present in the genome sequences of periodontal pathogens Prevotella intermedia, Tannerella forsythia and Porphyromonas gingivalis.</title>
        <authorList>
            <person name="Haigh R.D."/>
            <person name="Crawford L."/>
            <person name="Ralph J."/>
            <person name="Wanford J."/>
            <person name="Vartoukian S.R."/>
            <person name="Hijazib K."/>
            <person name="Wade W."/>
            <person name="Oggioni M.R."/>
        </authorList>
    </citation>
    <scope>NUCLEOTIDE SEQUENCE [LARGE SCALE GENOMIC DNA]</scope>
    <source>
        <strain evidence="1 2">WW11663</strain>
    </source>
</reference>
<dbReference type="SUPFAM" id="SSF75011">
    <property type="entry name" value="3-carboxy-cis,cis-mucoante lactonizing enzyme"/>
    <property type="match status" value="1"/>
</dbReference>
<dbReference type="Proteomes" id="UP000219259">
    <property type="component" value="Unassembled WGS sequence"/>
</dbReference>
<gene>
    <name evidence="1" type="ORF">CLI86_05985</name>
</gene>
<comment type="caution">
    <text evidence="1">The sequence shown here is derived from an EMBL/GenBank/DDBJ whole genome shotgun (WGS) entry which is preliminary data.</text>
</comment>
<dbReference type="EMBL" id="NSLJ01000012">
    <property type="protein sequence ID" value="PDP43909.1"/>
    <property type="molecule type" value="Genomic_DNA"/>
</dbReference>